<dbReference type="Proteomes" id="UP000292260">
    <property type="component" value="Unassembled WGS sequence"/>
</dbReference>
<dbReference type="InterPro" id="IPR029132">
    <property type="entry name" value="CBAH/NAAA_C"/>
</dbReference>
<dbReference type="EMBL" id="SHSD01000020">
    <property type="protein sequence ID" value="TCF10587.1"/>
    <property type="molecule type" value="Genomic_DNA"/>
</dbReference>
<keyword evidence="5" id="KW-0443">Lipid metabolism</keyword>
<evidence type="ECO:0000256" key="15">
    <source>
        <dbReference type="ARBA" id="ARBA00051900"/>
    </source>
</evidence>
<dbReference type="PANTHER" id="PTHR35527">
    <property type="entry name" value="CHOLOYLGLYCINE HYDROLASE"/>
    <property type="match status" value="1"/>
</dbReference>
<dbReference type="Pfam" id="PF02275">
    <property type="entry name" value="CBAH"/>
    <property type="match status" value="1"/>
</dbReference>
<dbReference type="InterPro" id="IPR047711">
    <property type="entry name" value="CBAH"/>
</dbReference>
<dbReference type="EMBL" id="SHTU01000017">
    <property type="protein sequence ID" value="TCF95263.1"/>
    <property type="molecule type" value="Genomic_DNA"/>
</dbReference>
<dbReference type="OMA" id="PHEFVTW"/>
<dbReference type="EMBL" id="SHQU01000019">
    <property type="protein sequence ID" value="TCE41183.1"/>
    <property type="molecule type" value="Genomic_DNA"/>
</dbReference>
<dbReference type="Gene3D" id="3.60.60.10">
    <property type="entry name" value="Penicillin V Acylase, Chain A"/>
    <property type="match status" value="1"/>
</dbReference>
<comment type="similarity">
    <text evidence="2">Belongs to the peptidase C59 family.</text>
</comment>
<evidence type="ECO:0000256" key="7">
    <source>
        <dbReference type="ARBA" id="ARBA00044804"/>
    </source>
</evidence>
<evidence type="ECO:0000256" key="17">
    <source>
        <dbReference type="ARBA" id="ARBA00052265"/>
    </source>
</evidence>
<dbReference type="SMR" id="A0A087AZ12"/>
<dbReference type="EMBL" id="SHSP01000009">
    <property type="protein sequence ID" value="TCF32493.1"/>
    <property type="molecule type" value="Genomic_DNA"/>
</dbReference>
<dbReference type="Proteomes" id="UP000293701">
    <property type="component" value="Unassembled WGS sequence"/>
</dbReference>
<dbReference type="Proteomes" id="UP000291881">
    <property type="component" value="Unassembled WGS sequence"/>
</dbReference>
<evidence type="ECO:0000313" key="43">
    <source>
        <dbReference type="EMBL" id="TCF83771.1"/>
    </source>
</evidence>
<comment type="catalytic activity">
    <reaction evidence="15">
        <text>taurocholate + L-alanine = L-alanocholate + taurine</text>
        <dbReference type="Rhea" id="RHEA:79135"/>
        <dbReference type="ChEBI" id="CHEBI:36257"/>
        <dbReference type="ChEBI" id="CHEBI:57972"/>
        <dbReference type="ChEBI" id="CHEBI:229710"/>
        <dbReference type="ChEBI" id="CHEBI:507393"/>
    </reaction>
    <physiologicalReaction direction="left-to-right" evidence="15">
        <dbReference type="Rhea" id="RHEA:79136"/>
    </physiologicalReaction>
</comment>
<dbReference type="Proteomes" id="UP000292932">
    <property type="component" value="Unassembled WGS sequence"/>
</dbReference>
<dbReference type="EC" id="3.5.1.24" evidence="6"/>
<dbReference type="EMBL" id="SHTI01000018">
    <property type="protein sequence ID" value="TCF70689.1"/>
    <property type="molecule type" value="Genomic_DNA"/>
</dbReference>
<evidence type="ECO:0000313" key="56">
    <source>
        <dbReference type="Proteomes" id="UP000292932"/>
    </source>
</evidence>
<reference evidence="45 60" key="4">
    <citation type="submission" date="2023-02" db="EMBL/GenBank/DDBJ databases">
        <authorList>
            <person name="Pan L."/>
        </authorList>
    </citation>
    <scope>NUCLEOTIDE SEQUENCE [LARGE SCALE GENOMIC DNA]</scope>
    <source>
        <strain evidence="45 60">F2</strain>
    </source>
</reference>
<keyword evidence="3" id="KW-0808">Transferase</keyword>
<evidence type="ECO:0000313" key="55">
    <source>
        <dbReference type="Proteomes" id="UP000292787"/>
    </source>
</evidence>
<evidence type="ECO:0000313" key="42">
    <source>
        <dbReference type="EMBL" id="TCF70689.1"/>
    </source>
</evidence>
<protein>
    <recommendedName>
        <fullName evidence="25">Bile salt hydrolase/transferase</fullName>
        <ecNumber evidence="6">3.5.1.24</ecNumber>
        <ecNumber evidence="24">3.5.1.74</ecNumber>
    </recommendedName>
    <alternativeName>
        <fullName evidence="26">Bile acid amine N-acyltransferase</fullName>
    </alternativeName>
    <alternativeName>
        <fullName evidence="7">Bile salt hydrolase</fullName>
    </alternativeName>
    <alternativeName>
        <fullName evidence="28">Chenodeoxycholoyltaurine hydrolase</fullName>
    </alternativeName>
    <alternativeName>
        <fullName evidence="8">Choloylglycine hydrolase</fullName>
    </alternativeName>
    <alternativeName>
        <fullName evidence="27">Conjugated bile acid hydrolase</fullName>
    </alternativeName>
</protein>
<comment type="catalytic activity">
    <reaction evidence="9">
        <text>cholate + taurine = taurocholate + H2O</text>
        <dbReference type="Rhea" id="RHEA:47108"/>
        <dbReference type="ChEBI" id="CHEBI:15377"/>
        <dbReference type="ChEBI" id="CHEBI:29747"/>
        <dbReference type="ChEBI" id="CHEBI:36257"/>
        <dbReference type="ChEBI" id="CHEBI:507393"/>
    </reaction>
    <physiologicalReaction direction="right-to-left" evidence="9">
        <dbReference type="Rhea" id="RHEA:47110"/>
    </physiologicalReaction>
</comment>
<gene>
    <name evidence="45" type="primary">bsh</name>
    <name evidence="30" type="ORF">MCC00316_00190</name>
    <name evidence="31" type="ORF">MCC10002_0951</name>
    <name evidence="32" type="ORF">MCC10008_0938</name>
    <name evidence="33" type="ORF">MCC10009_0946</name>
    <name evidence="34" type="ORF">MCC10015_1016</name>
    <name evidence="35" type="ORF">MCC10043_0927</name>
    <name evidence="36" type="ORF">MCC10070_1114</name>
    <name evidence="37" type="ORF">MCC10083_0881</name>
    <name evidence="38" type="ORF">MCC10096_0912</name>
    <name evidence="39" type="ORF">MCC10100_0890</name>
    <name evidence="40" type="ORF">MCC10102_0927</name>
    <name evidence="41" type="ORF">MCC10116_1058</name>
    <name evidence="42" type="ORF">MCC10119_1009</name>
    <name evidence="44" type="ORF">MCC10120_0973</name>
    <name evidence="43" type="ORF">MCC10126_0916</name>
    <name evidence="45" type="ORF">PWA56_04835</name>
</gene>
<dbReference type="Proteomes" id="UP000292729">
    <property type="component" value="Unassembled WGS sequence"/>
</dbReference>
<evidence type="ECO:0000313" key="34">
    <source>
        <dbReference type="EMBL" id="TCD97718.1"/>
    </source>
</evidence>
<dbReference type="CDD" id="cd00542">
    <property type="entry name" value="Ntn_PVA"/>
    <property type="match status" value="1"/>
</dbReference>
<dbReference type="Proteomes" id="UP000294241">
    <property type="component" value="Unassembled WGS sequence"/>
</dbReference>
<dbReference type="EMBL" id="SHST01000023">
    <property type="protein sequence ID" value="TCF39661.1"/>
    <property type="molecule type" value="Genomic_DNA"/>
</dbReference>
<evidence type="ECO:0000256" key="12">
    <source>
        <dbReference type="ARBA" id="ARBA00050841"/>
    </source>
</evidence>
<dbReference type="Proteomes" id="UP001221506">
    <property type="component" value="Chromosome"/>
</dbReference>
<evidence type="ECO:0000256" key="21">
    <source>
        <dbReference type="ARBA" id="ARBA00052572"/>
    </source>
</evidence>
<dbReference type="GO" id="GO:0006629">
    <property type="term" value="P:lipid metabolic process"/>
    <property type="evidence" value="ECO:0007669"/>
    <property type="project" value="UniProtKB-KW"/>
</dbReference>
<evidence type="ECO:0000313" key="45">
    <source>
        <dbReference type="EMBL" id="WDY41150.1"/>
    </source>
</evidence>
<feature type="domain" description="Choloylglycine hydrolase/NAAA C-terminal" evidence="29">
    <location>
        <begin position="2"/>
        <end position="314"/>
    </location>
</feature>
<dbReference type="EMBL" id="BNHC01000001">
    <property type="protein sequence ID" value="GHM71729.1"/>
    <property type="molecule type" value="Genomic_DNA"/>
</dbReference>
<sequence length="317" mass="35125">MCTGVRFSDDEGNTYFGRNLDWSFSYGETILVTPRGYHYDTVFGAGGKAKPNAVIGVGVVMADRPMYFDCANEHGLAIAGLNFPGYASFVHEPVEGTENVATFEFPLWVARNFDSVDEVEEALRNVTLVSQIVPGQQESLLHWFIGDGKRSIVVEQMADGMHVHHDDVDVLTNQPTFDFHMENLRNYMCVSNEMAEPTSWGKASLTAWGAGVGMHGIPGDVSSPSRFVRVAYTNAHYPQQNDEAANVSRLFHTLGSVQMVDGMAKMGDGQFERTLFTSGYSSKTNTYYMNTYDDPAIRSYAMADYDMDSSELISVAR</sequence>
<comment type="catalytic activity">
    <reaction evidence="12">
        <text>cholate + L-alanine = L-alanocholate + H2O</text>
        <dbReference type="Rhea" id="RHEA:79131"/>
        <dbReference type="ChEBI" id="CHEBI:15377"/>
        <dbReference type="ChEBI" id="CHEBI:29747"/>
        <dbReference type="ChEBI" id="CHEBI:57972"/>
        <dbReference type="ChEBI" id="CHEBI:229710"/>
    </reaction>
    <physiologicalReaction direction="left-to-right" evidence="12">
        <dbReference type="Rhea" id="RHEA:79132"/>
    </physiologicalReaction>
</comment>
<reference evidence="31" key="2">
    <citation type="submission" date="2019-02" db="EMBL/GenBank/DDBJ databases">
        <authorList>
            <person name="Odamaki T."/>
        </authorList>
    </citation>
    <scope>NUCLEOTIDE SEQUENCE</scope>
    <source>
        <strain evidence="31">MCC10002</strain>
        <strain evidence="32">MCC10008</strain>
        <strain evidence="33">MCC10009</strain>
        <strain evidence="34">MCC10015</strain>
        <strain evidence="35">MCC10043</strain>
        <strain evidence="36">MCC10070</strain>
        <strain evidence="37">MCC10083</strain>
        <strain evidence="38">MCC10096</strain>
        <strain evidence="39">MCC10100</strain>
        <strain evidence="40">MCC10102</strain>
        <strain evidence="41">MCC10116</strain>
        <strain evidence="42">MCC10119</strain>
        <strain evidence="44">MCC10120</strain>
        <strain evidence="43">MCC10126</strain>
    </source>
</reference>
<dbReference type="GO" id="GO:0045302">
    <property type="term" value="F:choloylglycine hydrolase activity"/>
    <property type="evidence" value="ECO:0007669"/>
    <property type="project" value="UniProtKB-EC"/>
</dbReference>
<evidence type="ECO:0000256" key="5">
    <source>
        <dbReference type="ARBA" id="ARBA00023098"/>
    </source>
</evidence>
<accession>A0A087AZ12</accession>
<dbReference type="PANTHER" id="PTHR35527:SF2">
    <property type="entry name" value="HYDROLASE"/>
    <property type="match status" value="1"/>
</dbReference>
<dbReference type="EMBL" id="SHRR01000016">
    <property type="protein sequence ID" value="TCE85941.1"/>
    <property type="molecule type" value="Genomic_DNA"/>
</dbReference>
<comment type="catalytic activity">
    <reaction evidence="20">
        <text>chenodeoxycholate + glycine = glycochenodeoxycholate + H2O</text>
        <dbReference type="Rhea" id="RHEA:47112"/>
        <dbReference type="ChEBI" id="CHEBI:15377"/>
        <dbReference type="ChEBI" id="CHEBI:36234"/>
        <dbReference type="ChEBI" id="CHEBI:36252"/>
        <dbReference type="ChEBI" id="CHEBI:57305"/>
    </reaction>
    <physiologicalReaction direction="right-to-left" evidence="20">
        <dbReference type="Rhea" id="RHEA:47114"/>
    </physiologicalReaction>
</comment>
<evidence type="ECO:0000256" key="3">
    <source>
        <dbReference type="ARBA" id="ARBA00022679"/>
    </source>
</evidence>
<evidence type="ECO:0000256" key="9">
    <source>
        <dbReference type="ARBA" id="ARBA00047285"/>
    </source>
</evidence>
<comment type="catalytic activity">
    <reaction evidence="17">
        <text>an L-alpha-amino acid + taurocholate = an N-choloyl-L-alpha-amino acid + taurine</text>
        <dbReference type="Rhea" id="RHEA:79091"/>
        <dbReference type="ChEBI" id="CHEBI:36257"/>
        <dbReference type="ChEBI" id="CHEBI:59869"/>
        <dbReference type="ChEBI" id="CHEBI:229709"/>
        <dbReference type="ChEBI" id="CHEBI:507393"/>
    </reaction>
    <physiologicalReaction direction="left-to-right" evidence="17">
        <dbReference type="Rhea" id="RHEA:79092"/>
    </physiologicalReaction>
</comment>
<evidence type="ECO:0000313" key="52">
    <source>
        <dbReference type="Proteomes" id="UP000292260"/>
    </source>
</evidence>
<comment type="catalytic activity">
    <reaction evidence="16">
        <text>glycocholate + H2O = cholate + glycine</text>
        <dbReference type="Rhea" id="RHEA:19353"/>
        <dbReference type="ChEBI" id="CHEBI:15377"/>
        <dbReference type="ChEBI" id="CHEBI:29746"/>
        <dbReference type="ChEBI" id="CHEBI:29747"/>
        <dbReference type="ChEBI" id="CHEBI:57305"/>
        <dbReference type="EC" id="3.5.1.24"/>
    </reaction>
    <physiologicalReaction direction="left-to-right" evidence="16">
        <dbReference type="Rhea" id="RHEA:19354"/>
    </physiologicalReaction>
</comment>
<evidence type="ECO:0000313" key="53">
    <source>
        <dbReference type="Proteomes" id="UP000292692"/>
    </source>
</evidence>
<dbReference type="EMBL" id="CP118598">
    <property type="protein sequence ID" value="WDY41150.1"/>
    <property type="molecule type" value="Genomic_DNA"/>
</dbReference>
<dbReference type="SUPFAM" id="SSF56235">
    <property type="entry name" value="N-terminal nucleophile aminohydrolases (Ntn hydrolases)"/>
    <property type="match status" value="1"/>
</dbReference>
<evidence type="ECO:0000313" key="30">
    <source>
        <dbReference type="EMBL" id="GHM71729.1"/>
    </source>
</evidence>
<evidence type="ECO:0000256" key="27">
    <source>
        <dbReference type="ARBA" id="ARBA00079099"/>
    </source>
</evidence>
<evidence type="ECO:0000313" key="58">
    <source>
        <dbReference type="Proteomes" id="UP000293701"/>
    </source>
</evidence>
<comment type="catalytic activity">
    <reaction evidence="21">
        <text>taurochenodeoxycholate + H2O = chenodeoxycholate + taurine</text>
        <dbReference type="Rhea" id="RHEA:16309"/>
        <dbReference type="ChEBI" id="CHEBI:9407"/>
        <dbReference type="ChEBI" id="CHEBI:15377"/>
        <dbReference type="ChEBI" id="CHEBI:36234"/>
        <dbReference type="ChEBI" id="CHEBI:507393"/>
        <dbReference type="EC" id="3.5.1.74"/>
    </reaction>
    <physiologicalReaction direction="left-to-right" evidence="21">
        <dbReference type="Rhea" id="RHEA:16310"/>
    </physiologicalReaction>
</comment>
<dbReference type="FunFam" id="3.60.60.10:FF:000004">
    <property type="entry name" value="Bile salt hydrolase"/>
    <property type="match status" value="1"/>
</dbReference>
<proteinExistence type="inferred from homology"/>
<dbReference type="Proteomes" id="UP000292692">
    <property type="component" value="Unassembled WGS sequence"/>
</dbReference>
<evidence type="ECO:0000313" key="59">
    <source>
        <dbReference type="Proteomes" id="UP000294241"/>
    </source>
</evidence>
<comment type="catalytic activity">
    <reaction evidence="13">
        <text>glycodeoxycholate + H2O = deoxycholate + glycine</text>
        <dbReference type="Rhea" id="RHEA:47552"/>
        <dbReference type="ChEBI" id="CHEBI:15377"/>
        <dbReference type="ChEBI" id="CHEBI:23614"/>
        <dbReference type="ChEBI" id="CHEBI:57305"/>
        <dbReference type="ChEBI" id="CHEBI:82982"/>
    </reaction>
    <physiologicalReaction direction="left-to-right" evidence="13">
        <dbReference type="Rhea" id="RHEA:47553"/>
    </physiologicalReaction>
</comment>
<evidence type="ECO:0000313" key="60">
    <source>
        <dbReference type="Proteomes" id="UP001221506"/>
    </source>
</evidence>
<comment type="catalytic activity">
    <reaction evidence="18">
        <text>cholate + L-serine = L-serocholate + H2O</text>
        <dbReference type="Rhea" id="RHEA:79139"/>
        <dbReference type="ChEBI" id="CHEBI:15377"/>
        <dbReference type="ChEBI" id="CHEBI:29747"/>
        <dbReference type="ChEBI" id="CHEBI:33384"/>
        <dbReference type="ChEBI" id="CHEBI:229711"/>
    </reaction>
    <physiologicalReaction direction="left-to-right" evidence="18">
        <dbReference type="Rhea" id="RHEA:79140"/>
    </physiologicalReaction>
</comment>
<dbReference type="EMBL" id="SHPS01000019">
    <property type="protein sequence ID" value="TCD85960.1"/>
    <property type="molecule type" value="Genomic_DNA"/>
</dbReference>
<evidence type="ECO:0000313" key="36">
    <source>
        <dbReference type="EMBL" id="TCE85941.1"/>
    </source>
</evidence>
<comment type="catalytic activity">
    <reaction evidence="19">
        <text>taurocholate + L-serine = L-serocholate + taurine</text>
        <dbReference type="Rhea" id="RHEA:79143"/>
        <dbReference type="ChEBI" id="CHEBI:33384"/>
        <dbReference type="ChEBI" id="CHEBI:36257"/>
        <dbReference type="ChEBI" id="CHEBI:229711"/>
        <dbReference type="ChEBI" id="CHEBI:507393"/>
    </reaction>
    <physiologicalReaction direction="left-to-right" evidence="19">
        <dbReference type="Rhea" id="RHEA:79144"/>
    </physiologicalReaction>
</comment>
<dbReference type="EMBL" id="SHPX01000018">
    <property type="protein sequence ID" value="TCD97718.1"/>
    <property type="molecule type" value="Genomic_DNA"/>
</dbReference>
<comment type="catalytic activity">
    <reaction evidence="11">
        <text>cholate + L-histidine = L-histidocholate + H2O</text>
        <dbReference type="Rhea" id="RHEA:79099"/>
        <dbReference type="ChEBI" id="CHEBI:15377"/>
        <dbReference type="ChEBI" id="CHEBI:29747"/>
        <dbReference type="ChEBI" id="CHEBI:57595"/>
        <dbReference type="ChEBI" id="CHEBI:229712"/>
    </reaction>
    <physiologicalReaction direction="left-to-right" evidence="11">
        <dbReference type="Rhea" id="RHEA:79100"/>
    </physiologicalReaction>
</comment>
<evidence type="ECO:0000313" key="46">
    <source>
        <dbReference type="Proteomes" id="UP000291226"/>
    </source>
</evidence>
<evidence type="ECO:0000256" key="16">
    <source>
        <dbReference type="ARBA" id="ARBA00051984"/>
    </source>
</evidence>
<evidence type="ECO:0000256" key="1">
    <source>
        <dbReference type="ARBA" id="ARBA00004860"/>
    </source>
</evidence>
<dbReference type="InterPro" id="IPR052193">
    <property type="entry name" value="Peptidase_C59"/>
</dbReference>
<evidence type="ECO:0000313" key="41">
    <source>
        <dbReference type="EMBL" id="TCF64482.1"/>
    </source>
</evidence>
<dbReference type="Proteomes" id="UP000292787">
    <property type="component" value="Unassembled WGS sequence"/>
</dbReference>
<evidence type="ECO:0000313" key="54">
    <source>
        <dbReference type="Proteomes" id="UP000292729"/>
    </source>
</evidence>
<evidence type="ECO:0000256" key="11">
    <source>
        <dbReference type="ARBA" id="ARBA00050107"/>
    </source>
</evidence>
<evidence type="ECO:0000256" key="13">
    <source>
        <dbReference type="ARBA" id="ARBA00051177"/>
    </source>
</evidence>
<evidence type="ECO:0000256" key="14">
    <source>
        <dbReference type="ARBA" id="ARBA00051232"/>
    </source>
</evidence>
<evidence type="ECO:0000313" key="51">
    <source>
        <dbReference type="Proteomes" id="UP000292241"/>
    </source>
</evidence>
<dbReference type="EMBL" id="SHPR01000022">
    <property type="protein sequence ID" value="TCD83887.1"/>
    <property type="molecule type" value="Genomic_DNA"/>
</dbReference>
<evidence type="ECO:0000313" key="50">
    <source>
        <dbReference type="Proteomes" id="UP000291881"/>
    </source>
</evidence>
<evidence type="ECO:0000313" key="33">
    <source>
        <dbReference type="EMBL" id="TCD85960.1"/>
    </source>
</evidence>
<keyword evidence="4 45" id="KW-0378">Hydrolase</keyword>
<evidence type="ECO:0000256" key="28">
    <source>
        <dbReference type="ARBA" id="ARBA00081866"/>
    </source>
</evidence>
<reference evidence="30" key="3">
    <citation type="journal article" date="2021" name="Appl. Environ. Microbiol.">
        <title>Novel 3-O-alpha-d-Galactosyl-alpha-l-Arabinofuranosidase for the Assimilation of Gum Arabic Arabinogalactan Protein in Bifidobacterium longum subsp. longum.</title>
        <authorList>
            <person name="Sasaki Y."/>
            <person name="Horigome A."/>
            <person name="Odamaki T."/>
            <person name="Xiao J.Z."/>
            <person name="Ishiwata A."/>
            <person name="Ito Y."/>
            <person name="Kitahara K."/>
            <person name="Fujita K."/>
        </authorList>
    </citation>
    <scope>NUCLEOTIDE SEQUENCE</scope>
    <source>
        <strain evidence="30">MCC00316</strain>
    </source>
</reference>
<comment type="catalytic activity">
    <reaction evidence="10">
        <text>taurodeoxycholate + H2O = deoxycholate + taurine</text>
        <dbReference type="Rhea" id="RHEA:47556"/>
        <dbReference type="ChEBI" id="CHEBI:15377"/>
        <dbReference type="ChEBI" id="CHEBI:23614"/>
        <dbReference type="ChEBI" id="CHEBI:36261"/>
        <dbReference type="ChEBI" id="CHEBI:507393"/>
    </reaction>
    <physiologicalReaction direction="left-to-right" evidence="10">
        <dbReference type="Rhea" id="RHEA:47557"/>
    </physiologicalReaction>
</comment>
<evidence type="ECO:0000313" key="32">
    <source>
        <dbReference type="EMBL" id="TCD83887.1"/>
    </source>
</evidence>
<dbReference type="Proteomes" id="UP000292241">
    <property type="component" value="Unassembled WGS sequence"/>
</dbReference>
<dbReference type="Proteomes" id="UP000293441">
    <property type="component" value="Unassembled WGS sequence"/>
</dbReference>
<dbReference type="GeneID" id="69578051"/>
<dbReference type="EC" id="3.5.1.74" evidence="24"/>
<evidence type="ECO:0000313" key="57">
    <source>
        <dbReference type="Proteomes" id="UP000293441"/>
    </source>
</evidence>
<evidence type="ECO:0000313" key="35">
    <source>
        <dbReference type="EMBL" id="TCE41183.1"/>
    </source>
</evidence>
<evidence type="ECO:0000256" key="18">
    <source>
        <dbReference type="ARBA" id="ARBA00052440"/>
    </source>
</evidence>
<dbReference type="GO" id="GO:0016740">
    <property type="term" value="F:transferase activity"/>
    <property type="evidence" value="ECO:0007669"/>
    <property type="project" value="UniProtKB-KW"/>
</dbReference>
<evidence type="ECO:0000259" key="29">
    <source>
        <dbReference type="Pfam" id="PF02275"/>
    </source>
</evidence>
<dbReference type="NCBIfam" id="NF038245">
    <property type="entry name" value="bile_salt_hydro"/>
    <property type="match status" value="1"/>
</dbReference>
<dbReference type="GO" id="GO:0047742">
    <property type="term" value="F:chenodeoxycholoyltaurine hydrolase activity"/>
    <property type="evidence" value="ECO:0007669"/>
    <property type="project" value="UniProtKB-EC"/>
</dbReference>
<evidence type="ECO:0000256" key="4">
    <source>
        <dbReference type="ARBA" id="ARBA00022801"/>
    </source>
</evidence>
<evidence type="ECO:0000313" key="48">
    <source>
        <dbReference type="Proteomes" id="UP000291713"/>
    </source>
</evidence>
<evidence type="ECO:0000256" key="6">
    <source>
        <dbReference type="ARBA" id="ARBA00044769"/>
    </source>
</evidence>
<evidence type="ECO:0000256" key="26">
    <source>
        <dbReference type="ARBA" id="ARBA00078838"/>
    </source>
</evidence>
<evidence type="ECO:0000256" key="23">
    <source>
        <dbReference type="ARBA" id="ARBA00065187"/>
    </source>
</evidence>
<evidence type="ECO:0000313" key="39">
    <source>
        <dbReference type="EMBL" id="TCF39661.1"/>
    </source>
</evidence>
<evidence type="ECO:0000256" key="19">
    <source>
        <dbReference type="ARBA" id="ARBA00052495"/>
    </source>
</evidence>
<dbReference type="Proteomes" id="UP000291814">
    <property type="component" value="Unassembled WGS sequence"/>
</dbReference>
<evidence type="ECO:0000313" key="31">
    <source>
        <dbReference type="EMBL" id="TCD74451.1"/>
    </source>
</evidence>
<evidence type="ECO:0000256" key="22">
    <source>
        <dbReference type="ARBA" id="ARBA00052744"/>
    </source>
</evidence>
<dbReference type="Proteomes" id="UP000291226">
    <property type="component" value="Unassembled WGS sequence"/>
</dbReference>
<evidence type="ECO:0000256" key="2">
    <source>
        <dbReference type="ARBA" id="ARBA00006625"/>
    </source>
</evidence>
<evidence type="ECO:0000313" key="37">
    <source>
        <dbReference type="EMBL" id="TCF10587.1"/>
    </source>
</evidence>
<comment type="subunit">
    <text evidence="23">Homotetramer. The tetramer consists of a dimer of dimers.</text>
</comment>
<evidence type="ECO:0000313" key="44">
    <source>
        <dbReference type="EMBL" id="TCF95263.1"/>
    </source>
</evidence>
<evidence type="ECO:0000256" key="8">
    <source>
        <dbReference type="ARBA" id="ARBA00044806"/>
    </source>
</evidence>
<organism evidence="45 60">
    <name type="scientific">Bifidobacterium longum subsp. longum</name>
    <dbReference type="NCBI Taxonomy" id="1679"/>
    <lineage>
        <taxon>Bacteria</taxon>
        <taxon>Bacillati</taxon>
        <taxon>Actinomycetota</taxon>
        <taxon>Actinomycetes</taxon>
        <taxon>Bifidobacteriales</taxon>
        <taxon>Bifidobacteriaceae</taxon>
        <taxon>Bifidobacterium</taxon>
    </lineage>
</organism>
<dbReference type="RefSeq" id="WP_007052221.1">
    <property type="nucleotide sequence ID" value="NZ_AP022379.1"/>
</dbReference>
<evidence type="ECO:0000256" key="24">
    <source>
        <dbReference type="ARBA" id="ARBA00066813"/>
    </source>
</evidence>
<dbReference type="EMBL" id="SHTF01000013">
    <property type="protein sequence ID" value="TCF64482.1"/>
    <property type="molecule type" value="Genomic_DNA"/>
</dbReference>
<comment type="catalytic activity">
    <reaction evidence="14">
        <text>an L-alpha-amino acid + cholate = an N-choloyl-L-alpha-amino acid + H2O</text>
        <dbReference type="Rhea" id="RHEA:79087"/>
        <dbReference type="ChEBI" id="CHEBI:15377"/>
        <dbReference type="ChEBI" id="CHEBI:29747"/>
        <dbReference type="ChEBI" id="CHEBI:59869"/>
        <dbReference type="ChEBI" id="CHEBI:229709"/>
    </reaction>
    <physiologicalReaction direction="left-to-right" evidence="14">
        <dbReference type="Rhea" id="RHEA:79088"/>
    </physiologicalReaction>
</comment>
<comment type="catalytic activity">
    <reaction evidence="22">
        <text>taurocholate + L-histidine = L-histidocholate + taurine</text>
        <dbReference type="Rhea" id="RHEA:79103"/>
        <dbReference type="ChEBI" id="CHEBI:36257"/>
        <dbReference type="ChEBI" id="CHEBI:57595"/>
        <dbReference type="ChEBI" id="CHEBI:229712"/>
        <dbReference type="ChEBI" id="CHEBI:507393"/>
    </reaction>
    <physiologicalReaction direction="left-to-right" evidence="22">
        <dbReference type="Rhea" id="RHEA:79104"/>
    </physiologicalReaction>
</comment>
<dbReference type="Proteomes" id="UP000291501">
    <property type="component" value="Unassembled WGS sequence"/>
</dbReference>
<evidence type="ECO:0000313" key="40">
    <source>
        <dbReference type="EMBL" id="TCF46269.1"/>
    </source>
</evidence>
<name>A0A087AZ12_BIFLL</name>
<dbReference type="InterPro" id="IPR029055">
    <property type="entry name" value="Ntn_hydrolases_N"/>
</dbReference>
<dbReference type="EMBL" id="SHPM01000018">
    <property type="protein sequence ID" value="TCD74451.1"/>
    <property type="molecule type" value="Genomic_DNA"/>
</dbReference>
<dbReference type="Proteomes" id="UP000291713">
    <property type="component" value="Unassembled WGS sequence"/>
</dbReference>
<reference evidence="46 47" key="1">
    <citation type="journal article" date="2018" name="Sci. Rep.">
        <title>Genomic diversity and distribution of Bifidobacterium longum subsp. longum across the human lifespan.</title>
        <authorList>
            <person name="Odamaki T."/>
            <person name="Bottacini F."/>
            <person name="Kato K."/>
            <person name="Mitsuyama E."/>
            <person name="Yoshida K."/>
            <person name="Horigome A."/>
            <person name="Xiao J.Z."/>
            <person name="van Sinderen D."/>
        </authorList>
    </citation>
    <scope>NUCLEOTIDE SEQUENCE [LARGE SCALE GENOMIC DNA]</scope>
    <source>
        <strain evidence="31 58">MCC10002</strain>
        <strain evidence="32 51">MCC10008</strain>
        <strain evidence="33 50">MCC10009</strain>
        <strain evidence="34 57">MCC10015</strain>
        <strain evidence="35 52">MCC10043</strain>
        <strain evidence="36 49">MCC10070</strain>
        <strain evidence="37 46">MCC10083</strain>
        <strain evidence="38 56">MCC10096</strain>
        <strain evidence="39 59">MCC10100</strain>
        <strain evidence="40 53">MCC10102</strain>
        <strain evidence="41 55">MCC10116</strain>
        <strain evidence="42 54">MCC10119</strain>
        <strain evidence="44 48">MCC10120</strain>
        <strain evidence="43 47">MCC10126</strain>
    </source>
</reference>
<dbReference type="EMBL" id="SHTN01000016">
    <property type="protein sequence ID" value="TCF83771.1"/>
    <property type="molecule type" value="Genomic_DNA"/>
</dbReference>
<dbReference type="EMBL" id="SHSV01000014">
    <property type="protein sequence ID" value="TCF46269.1"/>
    <property type="molecule type" value="Genomic_DNA"/>
</dbReference>
<evidence type="ECO:0000256" key="10">
    <source>
        <dbReference type="ARBA" id="ARBA00048897"/>
    </source>
</evidence>
<evidence type="ECO:0000313" key="47">
    <source>
        <dbReference type="Proteomes" id="UP000291501"/>
    </source>
</evidence>
<evidence type="ECO:0000313" key="49">
    <source>
        <dbReference type="Proteomes" id="UP000291814"/>
    </source>
</evidence>
<dbReference type="Proteomes" id="UP000663812">
    <property type="component" value="Unassembled WGS sequence"/>
</dbReference>
<evidence type="ECO:0000313" key="38">
    <source>
        <dbReference type="EMBL" id="TCF32493.1"/>
    </source>
</evidence>
<evidence type="ECO:0000256" key="20">
    <source>
        <dbReference type="ARBA" id="ARBA00052515"/>
    </source>
</evidence>
<evidence type="ECO:0000256" key="25">
    <source>
        <dbReference type="ARBA" id="ARBA00069126"/>
    </source>
</evidence>
<comment type="pathway">
    <text evidence="1">Lipid metabolism; bile acid biosynthesis.</text>
</comment>
<dbReference type="AlphaFoldDB" id="A0A087AZ12"/>